<feature type="transmembrane region" description="Helical" evidence="8">
    <location>
        <begin position="132"/>
        <end position="152"/>
    </location>
</feature>
<evidence type="ECO:0000256" key="5">
    <source>
        <dbReference type="ARBA" id="ARBA00022692"/>
    </source>
</evidence>
<reference evidence="9 10" key="1">
    <citation type="submission" date="2016-01" db="EMBL/GenBank/DDBJ databases">
        <authorList>
            <person name="Oliw E.H."/>
        </authorList>
    </citation>
    <scope>NUCLEOTIDE SEQUENCE [LARGE SCALE GENOMIC DNA]</scope>
    <source>
        <strain evidence="9 10">Kerr 14</strain>
    </source>
</reference>
<proteinExistence type="inferred from homology"/>
<dbReference type="InterPro" id="IPR002781">
    <property type="entry name" value="TM_pro_TauE-like"/>
</dbReference>
<accession>A0A1S7QQC7</accession>
<feature type="transmembrane region" description="Helical" evidence="8">
    <location>
        <begin position="78"/>
        <end position="96"/>
    </location>
</feature>
<feature type="transmembrane region" description="Helical" evidence="8">
    <location>
        <begin position="6"/>
        <end position="34"/>
    </location>
</feature>
<keyword evidence="6 8" id="KW-1133">Transmembrane helix</keyword>
<evidence type="ECO:0000256" key="4">
    <source>
        <dbReference type="ARBA" id="ARBA00022475"/>
    </source>
</evidence>
<dbReference type="RefSeq" id="WP_060725789.1">
    <property type="nucleotide sequence ID" value="NZ_LT009730.1"/>
</dbReference>
<dbReference type="GeneID" id="97364350"/>
<evidence type="ECO:0000256" key="7">
    <source>
        <dbReference type="ARBA" id="ARBA00023136"/>
    </source>
</evidence>
<keyword evidence="5 8" id="KW-0812">Transmembrane</keyword>
<dbReference type="Pfam" id="PF01925">
    <property type="entry name" value="TauE"/>
    <property type="match status" value="1"/>
</dbReference>
<evidence type="ECO:0000256" key="8">
    <source>
        <dbReference type="RuleBase" id="RU363041"/>
    </source>
</evidence>
<feature type="transmembrane region" description="Helical" evidence="8">
    <location>
        <begin position="189"/>
        <end position="211"/>
    </location>
</feature>
<dbReference type="EMBL" id="FBWC01000017">
    <property type="protein sequence ID" value="CUX40490.1"/>
    <property type="molecule type" value="Genomic_DNA"/>
</dbReference>
<keyword evidence="4 8" id="KW-1003">Cell membrane</keyword>
<evidence type="ECO:0000256" key="3">
    <source>
        <dbReference type="ARBA" id="ARBA00022448"/>
    </source>
</evidence>
<comment type="subcellular location">
    <subcellularLocation>
        <location evidence="1 8">Cell membrane</location>
        <topology evidence="1 8">Multi-pass membrane protein</topology>
    </subcellularLocation>
</comment>
<evidence type="ECO:0000256" key="2">
    <source>
        <dbReference type="ARBA" id="ARBA00009142"/>
    </source>
</evidence>
<evidence type="ECO:0000256" key="6">
    <source>
        <dbReference type="ARBA" id="ARBA00022989"/>
    </source>
</evidence>
<dbReference type="InterPro" id="IPR052017">
    <property type="entry name" value="TSUP"/>
</dbReference>
<gene>
    <name evidence="9" type="ORF">AGR4C_Cc80392</name>
</gene>
<keyword evidence="7 8" id="KW-0472">Membrane</keyword>
<dbReference type="Proteomes" id="UP000191897">
    <property type="component" value="Unassembled WGS sequence"/>
</dbReference>
<comment type="similarity">
    <text evidence="2 8">Belongs to the 4-toluene sulfonate uptake permease (TSUP) (TC 2.A.102) family.</text>
</comment>
<feature type="transmembrane region" description="Helical" evidence="8">
    <location>
        <begin position="102"/>
        <end position="120"/>
    </location>
</feature>
<dbReference type="GO" id="GO:0005886">
    <property type="term" value="C:plasma membrane"/>
    <property type="evidence" value="ECO:0007669"/>
    <property type="project" value="UniProtKB-SubCell"/>
</dbReference>
<evidence type="ECO:0000256" key="1">
    <source>
        <dbReference type="ARBA" id="ARBA00004651"/>
    </source>
</evidence>
<organism evidence="9 10">
    <name type="scientific">Agrobacterium tumefaciens str. Kerr 14</name>
    <dbReference type="NCBI Taxonomy" id="1183424"/>
    <lineage>
        <taxon>Bacteria</taxon>
        <taxon>Pseudomonadati</taxon>
        <taxon>Pseudomonadota</taxon>
        <taxon>Alphaproteobacteria</taxon>
        <taxon>Hyphomicrobiales</taxon>
        <taxon>Rhizobiaceae</taxon>
        <taxon>Rhizobium/Agrobacterium group</taxon>
        <taxon>Agrobacterium</taxon>
        <taxon>Agrobacterium tumefaciens complex</taxon>
    </lineage>
</organism>
<feature type="transmembrane region" description="Helical" evidence="8">
    <location>
        <begin position="158"/>
        <end position="177"/>
    </location>
</feature>
<protein>
    <recommendedName>
        <fullName evidence="8">Probable membrane transporter protein</fullName>
    </recommendedName>
</protein>
<dbReference type="PANTHER" id="PTHR30269:SF0">
    <property type="entry name" value="MEMBRANE TRANSPORTER PROTEIN YFCA-RELATED"/>
    <property type="match status" value="1"/>
</dbReference>
<sequence>MQDIALNVFIVLFCVAIFAGFIDSIAGGGGLIVIPAMMIMGIAPLDTLGTNKLQAQFGSASATLAYARRGHVNLKEQLPMALMAMAGGMLGALTAAFVPADLMRAIMPFLLIAIALYFAFKPQLSDIDSHRRITPFVFGLAVAPLIGFYDGVFGPGAGSFYMLAFVGLAGFGMLKATAHTKLLNLGSNFGGFLVFAMGGAVLWKLGLAMGVGQFIGAQIGSRFAMKNGAKIIRPLLVLSCLAMATKLLVDASSAWSIATVWETIFPK</sequence>
<dbReference type="PANTHER" id="PTHR30269">
    <property type="entry name" value="TRANSMEMBRANE PROTEIN YFCA"/>
    <property type="match status" value="1"/>
</dbReference>
<keyword evidence="3" id="KW-0813">Transport</keyword>
<name>A0A1S7QQC7_AGRTU</name>
<dbReference type="AlphaFoldDB" id="A0A1S7QQC7"/>
<evidence type="ECO:0000313" key="9">
    <source>
        <dbReference type="EMBL" id="CUX40490.1"/>
    </source>
</evidence>
<evidence type="ECO:0000313" key="10">
    <source>
        <dbReference type="Proteomes" id="UP000191897"/>
    </source>
</evidence>